<feature type="transmembrane region" description="Helical" evidence="7">
    <location>
        <begin position="47"/>
        <end position="68"/>
    </location>
</feature>
<evidence type="ECO:0000256" key="4">
    <source>
        <dbReference type="ARBA" id="ARBA00022692"/>
    </source>
</evidence>
<dbReference type="CDD" id="cd06261">
    <property type="entry name" value="TM_PBP2"/>
    <property type="match status" value="1"/>
</dbReference>
<evidence type="ECO:0000256" key="8">
    <source>
        <dbReference type="SAM" id="MobiDB-lite"/>
    </source>
</evidence>
<feature type="transmembrane region" description="Helical" evidence="7">
    <location>
        <begin position="161"/>
        <end position="187"/>
    </location>
</feature>
<evidence type="ECO:0000256" key="7">
    <source>
        <dbReference type="RuleBase" id="RU363032"/>
    </source>
</evidence>
<proteinExistence type="inferred from homology"/>
<feature type="transmembrane region" description="Helical" evidence="7">
    <location>
        <begin position="278"/>
        <end position="300"/>
    </location>
</feature>
<protein>
    <submittedName>
        <fullName evidence="10">Dipeptide transport system permease protein DppC</fullName>
    </submittedName>
</protein>
<dbReference type="GO" id="GO:0005886">
    <property type="term" value="C:plasma membrane"/>
    <property type="evidence" value="ECO:0007669"/>
    <property type="project" value="UniProtKB-SubCell"/>
</dbReference>
<dbReference type="InterPro" id="IPR035906">
    <property type="entry name" value="MetI-like_sf"/>
</dbReference>
<name>A0A4Z1E3R3_9MICO</name>
<evidence type="ECO:0000313" key="10">
    <source>
        <dbReference type="EMBL" id="TGO06745.1"/>
    </source>
</evidence>
<dbReference type="EMBL" id="RHPJ01000001">
    <property type="protein sequence ID" value="TGO06745.1"/>
    <property type="molecule type" value="Genomic_DNA"/>
</dbReference>
<feature type="region of interest" description="Disordered" evidence="8">
    <location>
        <begin position="1"/>
        <end position="38"/>
    </location>
</feature>
<dbReference type="Gene3D" id="1.10.3720.10">
    <property type="entry name" value="MetI-like"/>
    <property type="match status" value="1"/>
</dbReference>
<feature type="domain" description="ABC transmembrane type-1" evidence="9">
    <location>
        <begin position="112"/>
        <end position="301"/>
    </location>
</feature>
<evidence type="ECO:0000256" key="5">
    <source>
        <dbReference type="ARBA" id="ARBA00022989"/>
    </source>
</evidence>
<dbReference type="SUPFAM" id="SSF161098">
    <property type="entry name" value="MetI-like"/>
    <property type="match status" value="1"/>
</dbReference>
<evidence type="ECO:0000256" key="2">
    <source>
        <dbReference type="ARBA" id="ARBA00022448"/>
    </source>
</evidence>
<dbReference type="RefSeq" id="WP_135848891.1">
    <property type="nucleotide sequence ID" value="NZ_RHPJ01000001.1"/>
</dbReference>
<evidence type="ECO:0000256" key="1">
    <source>
        <dbReference type="ARBA" id="ARBA00004651"/>
    </source>
</evidence>
<comment type="similarity">
    <text evidence="7">Belongs to the binding-protein-dependent transport system permease family.</text>
</comment>
<keyword evidence="6 7" id="KW-0472">Membrane</keyword>
<sequence>MTTLVRAHGAPRSHDSDAAAGTEEVTEATAAGRPSAGARRRRPRVPVLGWGGLVAALVLAVVLVAALAPTALIRLDPLAADPLAALAPPSAQHLAGTDSLGRDVLARIVHGARYSLVIGVAATALAAVGGILLGLLAGSGNRVLDTVVARAVDVLASFPEILLALVLIAFTGPGLGNLVLAIGVAGIPRFARVVRSQTQLVRTSGYVEQARTFGLGGARLALRHVLPNALGVVPVLATIGLGSAIIGAAGLSFLGLGPQPPAPEWGAMLAENRNYLRVAWWGAVFPGVAVVITVVSATVLGRAFQRHLERSAA</sequence>
<feature type="compositionally biased region" description="Low complexity" evidence="8">
    <location>
        <begin position="18"/>
        <end position="37"/>
    </location>
</feature>
<dbReference type="InterPro" id="IPR000515">
    <property type="entry name" value="MetI-like"/>
</dbReference>
<dbReference type="PANTHER" id="PTHR43386">
    <property type="entry name" value="OLIGOPEPTIDE TRANSPORT SYSTEM PERMEASE PROTEIN APPC"/>
    <property type="match status" value="1"/>
</dbReference>
<keyword evidence="2 7" id="KW-0813">Transport</keyword>
<dbReference type="AlphaFoldDB" id="A0A4Z1E3R3"/>
<keyword evidence="4 7" id="KW-0812">Transmembrane</keyword>
<dbReference type="PROSITE" id="PS50928">
    <property type="entry name" value="ABC_TM1"/>
    <property type="match status" value="1"/>
</dbReference>
<evidence type="ECO:0000256" key="3">
    <source>
        <dbReference type="ARBA" id="ARBA00022475"/>
    </source>
</evidence>
<evidence type="ECO:0000313" key="11">
    <source>
        <dbReference type="Proteomes" id="UP000297318"/>
    </source>
</evidence>
<comment type="caution">
    <text evidence="10">The sequence shown here is derived from an EMBL/GenBank/DDBJ whole genome shotgun (WGS) entry which is preliminary data.</text>
</comment>
<dbReference type="InterPro" id="IPR050366">
    <property type="entry name" value="BP-dependent_transpt_permease"/>
</dbReference>
<organism evidence="10 11">
    <name type="scientific">Serinibacter arcticus</name>
    <dbReference type="NCBI Taxonomy" id="1655435"/>
    <lineage>
        <taxon>Bacteria</taxon>
        <taxon>Bacillati</taxon>
        <taxon>Actinomycetota</taxon>
        <taxon>Actinomycetes</taxon>
        <taxon>Micrococcales</taxon>
        <taxon>Beutenbergiaceae</taxon>
        <taxon>Serinibacter</taxon>
    </lineage>
</organism>
<dbReference type="OrthoDB" id="9812701at2"/>
<dbReference type="Proteomes" id="UP000297318">
    <property type="component" value="Unassembled WGS sequence"/>
</dbReference>
<dbReference type="GO" id="GO:0055085">
    <property type="term" value="P:transmembrane transport"/>
    <property type="evidence" value="ECO:0007669"/>
    <property type="project" value="InterPro"/>
</dbReference>
<dbReference type="PANTHER" id="PTHR43386:SF25">
    <property type="entry name" value="PEPTIDE ABC TRANSPORTER PERMEASE PROTEIN"/>
    <property type="match status" value="1"/>
</dbReference>
<reference evidence="10 11" key="1">
    <citation type="submission" date="2018-11" db="EMBL/GenBank/DDBJ databases">
        <title>Complete genome sequencing of the Actinobacteria Serinibacter sp. K3-2.</title>
        <authorList>
            <person name="Rakitin A.L."/>
            <person name="Beletsky A.V."/>
            <person name="Mardanov A.V."/>
            <person name="Ravin N.V."/>
            <person name="Gromova A.S."/>
            <person name="Filippova S.N."/>
            <person name="Gal'Chenko V.F."/>
        </authorList>
    </citation>
    <scope>NUCLEOTIDE SEQUENCE [LARGE SCALE GENOMIC DNA]</scope>
    <source>
        <strain evidence="10 11">K3-2</strain>
    </source>
</reference>
<evidence type="ECO:0000256" key="6">
    <source>
        <dbReference type="ARBA" id="ARBA00023136"/>
    </source>
</evidence>
<feature type="transmembrane region" description="Helical" evidence="7">
    <location>
        <begin position="116"/>
        <end position="137"/>
    </location>
</feature>
<keyword evidence="3" id="KW-1003">Cell membrane</keyword>
<evidence type="ECO:0000259" key="9">
    <source>
        <dbReference type="PROSITE" id="PS50928"/>
    </source>
</evidence>
<gene>
    <name evidence="10" type="ORF">SERN_0937</name>
</gene>
<dbReference type="Pfam" id="PF00528">
    <property type="entry name" value="BPD_transp_1"/>
    <property type="match status" value="1"/>
</dbReference>
<comment type="subcellular location">
    <subcellularLocation>
        <location evidence="1 7">Cell membrane</location>
        <topology evidence="1 7">Multi-pass membrane protein</topology>
    </subcellularLocation>
</comment>
<feature type="transmembrane region" description="Helical" evidence="7">
    <location>
        <begin position="229"/>
        <end position="258"/>
    </location>
</feature>
<keyword evidence="5 7" id="KW-1133">Transmembrane helix</keyword>
<accession>A0A4Z1E3R3</accession>
<keyword evidence="11" id="KW-1185">Reference proteome</keyword>